<comment type="caution">
    <text evidence="2">The sequence shown here is derived from an EMBL/GenBank/DDBJ whole genome shotgun (WGS) entry which is preliminary data.</text>
</comment>
<evidence type="ECO:0008006" key="4">
    <source>
        <dbReference type="Google" id="ProtNLM"/>
    </source>
</evidence>
<accession>A0A2A2EPS1</accession>
<dbReference type="Proteomes" id="UP000217771">
    <property type="component" value="Unassembled WGS sequence"/>
</dbReference>
<dbReference type="GO" id="GO:0003676">
    <property type="term" value="F:nucleic acid binding"/>
    <property type="evidence" value="ECO:0007669"/>
    <property type="project" value="InterPro"/>
</dbReference>
<organism evidence="2 3">
    <name type="scientific">Halomonas salipaludis</name>
    <dbReference type="NCBI Taxonomy" id="2032625"/>
    <lineage>
        <taxon>Bacteria</taxon>
        <taxon>Pseudomonadati</taxon>
        <taxon>Pseudomonadota</taxon>
        <taxon>Gammaproteobacteria</taxon>
        <taxon>Oceanospirillales</taxon>
        <taxon>Halomonadaceae</taxon>
        <taxon>Halomonas</taxon>
    </lineage>
</organism>
<dbReference type="RefSeq" id="WP_095623138.1">
    <property type="nucleotide sequence ID" value="NZ_NSKB01000011.1"/>
</dbReference>
<keyword evidence="3" id="KW-1185">Reference proteome</keyword>
<evidence type="ECO:0000256" key="1">
    <source>
        <dbReference type="SAM" id="Coils"/>
    </source>
</evidence>
<sequence length="393" mass="43653">MPTYGNILLKQDENGAFTTARRAPLGFTDGRNEAWLRDLLAGHPDLLPIEEVDPSFAPLAPLCTELSTEAGPVDAVFISPSGRLTLVECKLWRNPEARRKVIAQILDYARAVSGWSYADLQRRVATATGRKGNVPFEAARELQPDLDESAFVDATARALREGRFLLLIAGDGIREGITGMADLITRNAALGFSFGLVEVALYQFGEQGLVVQPRVVARTETIERTFVHLQAGEGGALQEVAEEAEARGEVRGESSTMADERAWWEPLTRIRFDDPEQEAPTYRPRNHVRVPMPYPGIWLTAYRSMGDGVCGVFFTGAKSEARQVLERLNEEREQILAELPEGSDNRRSSGELGFASYAQLSDFTSDDECREWLAQQLNQFVNALRPRLKTLAR</sequence>
<reference evidence="2 3" key="1">
    <citation type="submission" date="2017-08" db="EMBL/GenBank/DDBJ databases">
        <title>Halomonas alkalisoli sp. nov., isolated from saline alkaline soil.</title>
        <authorList>
            <person name="Wang D."/>
            <person name="Zhang G."/>
        </authorList>
    </citation>
    <scope>NUCLEOTIDE SEQUENCE [LARGE SCALE GENOMIC DNA]</scope>
    <source>
        <strain evidence="2 3">WRN001</strain>
    </source>
</reference>
<dbReference type="Gene3D" id="3.40.1350.10">
    <property type="match status" value="1"/>
</dbReference>
<name>A0A2A2EPS1_9GAMM</name>
<dbReference type="EMBL" id="NSKB01000011">
    <property type="protein sequence ID" value="PAU74352.1"/>
    <property type="molecule type" value="Genomic_DNA"/>
</dbReference>
<dbReference type="OrthoDB" id="506280at2"/>
<dbReference type="AlphaFoldDB" id="A0A2A2EPS1"/>
<protein>
    <recommendedName>
        <fullName evidence="4">DUF4268 domain-containing protein</fullName>
    </recommendedName>
</protein>
<keyword evidence="1" id="KW-0175">Coiled coil</keyword>
<feature type="coiled-coil region" evidence="1">
    <location>
        <begin position="318"/>
        <end position="345"/>
    </location>
</feature>
<evidence type="ECO:0000313" key="2">
    <source>
        <dbReference type="EMBL" id="PAU74352.1"/>
    </source>
</evidence>
<gene>
    <name evidence="2" type="ORF">CK498_22670</name>
</gene>
<dbReference type="InterPro" id="IPR011856">
    <property type="entry name" value="tRNA_endonuc-like_dom_sf"/>
</dbReference>
<evidence type="ECO:0000313" key="3">
    <source>
        <dbReference type="Proteomes" id="UP000217771"/>
    </source>
</evidence>
<proteinExistence type="predicted"/>